<dbReference type="PANTHER" id="PTHR13710:SF105">
    <property type="entry name" value="ATP-DEPENDENT DNA HELICASE Q1"/>
    <property type="match status" value="1"/>
</dbReference>
<name>A0A9D4M9J1_DREPO</name>
<accession>A0A9D4M9J1</accession>
<dbReference type="EMBL" id="JAIWYP010000002">
    <property type="protein sequence ID" value="KAH3872151.1"/>
    <property type="molecule type" value="Genomic_DNA"/>
</dbReference>
<evidence type="ECO:0000256" key="3">
    <source>
        <dbReference type="ARBA" id="ARBA00023235"/>
    </source>
</evidence>
<sequence>MGINWNARQDAPNVLVVVEGTRRLYSLGKYVFSHQSPVHKRPYKLVLPSMHYPDLSLVPNHEPQQTDIISYLLDGCDVFGLLPTGFGKSMTYIFVPLILDELKGERDVWHTSLVISPLKALMADQVEYLKSHNIPAASLSNETEIKGDWISDLPTEKYL</sequence>
<dbReference type="Proteomes" id="UP000828390">
    <property type="component" value="Unassembled WGS sequence"/>
</dbReference>
<keyword evidence="2" id="KW-0238">DNA-binding</keyword>
<evidence type="ECO:0000313" key="8">
    <source>
        <dbReference type="Proteomes" id="UP000828390"/>
    </source>
</evidence>
<dbReference type="AlphaFoldDB" id="A0A9D4M9J1"/>
<dbReference type="GO" id="GO:0000724">
    <property type="term" value="P:double-strand break repair via homologous recombination"/>
    <property type="evidence" value="ECO:0007669"/>
    <property type="project" value="TreeGrafter"/>
</dbReference>
<feature type="domain" description="DEAD/DEAH-box helicase" evidence="6">
    <location>
        <begin position="63"/>
        <end position="137"/>
    </location>
</feature>
<organism evidence="7 8">
    <name type="scientific">Dreissena polymorpha</name>
    <name type="common">Zebra mussel</name>
    <name type="synonym">Mytilus polymorpha</name>
    <dbReference type="NCBI Taxonomy" id="45954"/>
    <lineage>
        <taxon>Eukaryota</taxon>
        <taxon>Metazoa</taxon>
        <taxon>Spiralia</taxon>
        <taxon>Lophotrochozoa</taxon>
        <taxon>Mollusca</taxon>
        <taxon>Bivalvia</taxon>
        <taxon>Autobranchia</taxon>
        <taxon>Heteroconchia</taxon>
        <taxon>Euheterodonta</taxon>
        <taxon>Imparidentia</taxon>
        <taxon>Neoheterodontei</taxon>
        <taxon>Myida</taxon>
        <taxon>Dreissenoidea</taxon>
        <taxon>Dreissenidae</taxon>
        <taxon>Dreissena</taxon>
    </lineage>
</organism>
<proteinExistence type="inferred from homology"/>
<reference evidence="7" key="2">
    <citation type="submission" date="2020-11" db="EMBL/GenBank/DDBJ databases">
        <authorList>
            <person name="McCartney M.A."/>
            <person name="Auch B."/>
            <person name="Kono T."/>
            <person name="Mallez S."/>
            <person name="Becker A."/>
            <person name="Gohl D.M."/>
            <person name="Silverstein K.A.T."/>
            <person name="Koren S."/>
            <person name="Bechman K.B."/>
            <person name="Herman A."/>
            <person name="Abrahante J.E."/>
            <person name="Garbe J."/>
        </authorList>
    </citation>
    <scope>NUCLEOTIDE SEQUENCE</scope>
    <source>
        <strain evidence="7">Duluth1</strain>
        <tissue evidence="7">Whole animal</tissue>
    </source>
</reference>
<dbReference type="InterPro" id="IPR027417">
    <property type="entry name" value="P-loop_NTPase"/>
</dbReference>
<dbReference type="GO" id="GO:0005737">
    <property type="term" value="C:cytoplasm"/>
    <property type="evidence" value="ECO:0007669"/>
    <property type="project" value="TreeGrafter"/>
</dbReference>
<comment type="catalytic activity">
    <reaction evidence="4">
        <text>Couples ATP hydrolysis with the unwinding of duplex DNA by translocating in the 3'-5' direction.</text>
        <dbReference type="EC" id="5.6.2.4"/>
    </reaction>
</comment>
<dbReference type="Gene3D" id="3.40.50.300">
    <property type="entry name" value="P-loop containing nucleotide triphosphate hydrolases"/>
    <property type="match status" value="1"/>
</dbReference>
<dbReference type="GO" id="GO:0005694">
    <property type="term" value="C:chromosome"/>
    <property type="evidence" value="ECO:0007669"/>
    <property type="project" value="TreeGrafter"/>
</dbReference>
<dbReference type="GO" id="GO:0009378">
    <property type="term" value="F:four-way junction helicase activity"/>
    <property type="evidence" value="ECO:0007669"/>
    <property type="project" value="TreeGrafter"/>
</dbReference>
<evidence type="ECO:0000256" key="4">
    <source>
        <dbReference type="ARBA" id="ARBA00034617"/>
    </source>
</evidence>
<evidence type="ECO:0000256" key="5">
    <source>
        <dbReference type="ARBA" id="ARBA00034808"/>
    </source>
</evidence>
<dbReference type="GO" id="GO:0005524">
    <property type="term" value="F:ATP binding"/>
    <property type="evidence" value="ECO:0007669"/>
    <property type="project" value="InterPro"/>
</dbReference>
<evidence type="ECO:0000259" key="6">
    <source>
        <dbReference type="Pfam" id="PF00270"/>
    </source>
</evidence>
<comment type="similarity">
    <text evidence="1">Belongs to the helicase family. RecQ subfamily.</text>
</comment>
<evidence type="ECO:0000313" key="7">
    <source>
        <dbReference type="EMBL" id="KAH3872151.1"/>
    </source>
</evidence>
<keyword evidence="3" id="KW-0413">Isomerase</keyword>
<dbReference type="GO" id="GO:0003677">
    <property type="term" value="F:DNA binding"/>
    <property type="evidence" value="ECO:0007669"/>
    <property type="project" value="UniProtKB-KW"/>
</dbReference>
<evidence type="ECO:0000256" key="2">
    <source>
        <dbReference type="ARBA" id="ARBA00023125"/>
    </source>
</evidence>
<dbReference type="SUPFAM" id="SSF52540">
    <property type="entry name" value="P-loop containing nucleoside triphosphate hydrolases"/>
    <property type="match status" value="1"/>
</dbReference>
<dbReference type="Pfam" id="PF00270">
    <property type="entry name" value="DEAD"/>
    <property type="match status" value="1"/>
</dbReference>
<protein>
    <recommendedName>
        <fullName evidence="5">DNA 3'-5' helicase</fullName>
        <ecNumber evidence="5">5.6.2.4</ecNumber>
    </recommendedName>
</protein>
<dbReference type="EC" id="5.6.2.4" evidence="5"/>
<dbReference type="GO" id="GO:0043138">
    <property type="term" value="F:3'-5' DNA helicase activity"/>
    <property type="evidence" value="ECO:0007669"/>
    <property type="project" value="UniProtKB-EC"/>
</dbReference>
<gene>
    <name evidence="7" type="ORF">DPMN_035365</name>
</gene>
<comment type="caution">
    <text evidence="7">The sequence shown here is derived from an EMBL/GenBank/DDBJ whole genome shotgun (WGS) entry which is preliminary data.</text>
</comment>
<dbReference type="InterPro" id="IPR011545">
    <property type="entry name" value="DEAD/DEAH_box_helicase_dom"/>
</dbReference>
<evidence type="ECO:0000256" key="1">
    <source>
        <dbReference type="ARBA" id="ARBA00005446"/>
    </source>
</evidence>
<keyword evidence="8" id="KW-1185">Reference proteome</keyword>
<reference evidence="7" key="1">
    <citation type="journal article" date="2019" name="bioRxiv">
        <title>The Genome of the Zebra Mussel, Dreissena polymorpha: A Resource for Invasive Species Research.</title>
        <authorList>
            <person name="McCartney M.A."/>
            <person name="Auch B."/>
            <person name="Kono T."/>
            <person name="Mallez S."/>
            <person name="Zhang Y."/>
            <person name="Obille A."/>
            <person name="Becker A."/>
            <person name="Abrahante J.E."/>
            <person name="Garbe J."/>
            <person name="Badalamenti J.P."/>
            <person name="Herman A."/>
            <person name="Mangelson H."/>
            <person name="Liachko I."/>
            <person name="Sullivan S."/>
            <person name="Sone E.D."/>
            <person name="Koren S."/>
            <person name="Silverstein K.A.T."/>
            <person name="Beckman K.B."/>
            <person name="Gohl D.M."/>
        </authorList>
    </citation>
    <scope>NUCLEOTIDE SEQUENCE</scope>
    <source>
        <strain evidence="7">Duluth1</strain>
        <tissue evidence="7">Whole animal</tissue>
    </source>
</reference>
<dbReference type="PANTHER" id="PTHR13710">
    <property type="entry name" value="DNA HELICASE RECQ FAMILY MEMBER"/>
    <property type="match status" value="1"/>
</dbReference>